<dbReference type="SUPFAM" id="SSF88713">
    <property type="entry name" value="Glycoside hydrolase/deacetylase"/>
    <property type="match status" value="1"/>
</dbReference>
<dbReference type="Proteomes" id="UP000199308">
    <property type="component" value="Unassembled WGS sequence"/>
</dbReference>
<dbReference type="AlphaFoldDB" id="A0A1I0DWX6"/>
<reference evidence="2 3" key="1">
    <citation type="submission" date="2016-10" db="EMBL/GenBank/DDBJ databases">
        <authorList>
            <person name="de Groot N.N."/>
        </authorList>
    </citation>
    <scope>NUCLEOTIDE SEQUENCE [LARGE SCALE GENOMIC DNA]</scope>
    <source>
        <strain evidence="2 3">DSM 19706</strain>
    </source>
</reference>
<protein>
    <submittedName>
        <fullName evidence="2">Peptidoglycan/xylan/chitin deacetylase, PgdA/CDA1 family</fullName>
    </submittedName>
</protein>
<dbReference type="GO" id="GO:0016810">
    <property type="term" value="F:hydrolase activity, acting on carbon-nitrogen (but not peptide) bonds"/>
    <property type="evidence" value="ECO:0007669"/>
    <property type="project" value="InterPro"/>
</dbReference>
<dbReference type="RefSeq" id="WP_093329138.1">
    <property type="nucleotide sequence ID" value="NZ_AP027363.1"/>
</dbReference>
<dbReference type="Pfam" id="PF01522">
    <property type="entry name" value="Polysacc_deac_1"/>
    <property type="match status" value="1"/>
</dbReference>
<keyword evidence="3" id="KW-1185">Reference proteome</keyword>
<evidence type="ECO:0000313" key="2">
    <source>
        <dbReference type="EMBL" id="SET37017.1"/>
    </source>
</evidence>
<sequence>MVKMSSIVNRVIGKVCRLHPNMVSHIRTSERVLFLTFDDGPTPQVTDTLLDLLEQFDAKATFFVIAKEATRHPEVIAKIIAAGHTLGNHSLQHENFQTLSRAEQANDVLQSQTTLSGLCQSPCKYFRAPQGKWTFSLISLLKQHALTGIHWSKDSNDFKTTSFEKLTRSLIDAEMKNGEILLFHDDSEKSINMLKTLLPHWQKQGFRFAAIEGYV</sequence>
<dbReference type="STRING" id="349064.SAMN05660429_01630"/>
<evidence type="ECO:0000313" key="3">
    <source>
        <dbReference type="Proteomes" id="UP000199308"/>
    </source>
</evidence>
<dbReference type="OrthoDB" id="9784220at2"/>
<proteinExistence type="predicted"/>
<evidence type="ECO:0000259" key="1">
    <source>
        <dbReference type="PROSITE" id="PS51677"/>
    </source>
</evidence>
<dbReference type="Gene3D" id="3.20.20.370">
    <property type="entry name" value="Glycoside hydrolase/deacetylase"/>
    <property type="match status" value="1"/>
</dbReference>
<dbReference type="EMBL" id="FOHK01000007">
    <property type="protein sequence ID" value="SET37017.1"/>
    <property type="molecule type" value="Genomic_DNA"/>
</dbReference>
<accession>A0A1I0DWX6</accession>
<dbReference type="InterPro" id="IPR011330">
    <property type="entry name" value="Glyco_hydro/deAcase_b/a-brl"/>
</dbReference>
<dbReference type="InterPro" id="IPR050248">
    <property type="entry name" value="Polysacc_deacetylase_ArnD"/>
</dbReference>
<dbReference type="PANTHER" id="PTHR10587">
    <property type="entry name" value="GLYCOSYL TRANSFERASE-RELATED"/>
    <property type="match status" value="1"/>
</dbReference>
<feature type="domain" description="NodB homology" evidence="1">
    <location>
        <begin position="31"/>
        <end position="209"/>
    </location>
</feature>
<dbReference type="InterPro" id="IPR002509">
    <property type="entry name" value="NODB_dom"/>
</dbReference>
<gene>
    <name evidence="2" type="ORF">SAMN05660429_01630</name>
</gene>
<dbReference type="GO" id="GO:0005975">
    <property type="term" value="P:carbohydrate metabolic process"/>
    <property type="evidence" value="ECO:0007669"/>
    <property type="project" value="InterPro"/>
</dbReference>
<dbReference type="PROSITE" id="PS51677">
    <property type="entry name" value="NODB"/>
    <property type="match status" value="1"/>
</dbReference>
<name>A0A1I0DWX6_THASX</name>
<dbReference type="CDD" id="cd10917">
    <property type="entry name" value="CE4_NodB_like_6s_7s"/>
    <property type="match status" value="1"/>
</dbReference>
<organism evidence="2 3">
    <name type="scientific">Thalassotalea agarivorans</name>
    <name type="common">Thalassomonas agarivorans</name>
    <dbReference type="NCBI Taxonomy" id="349064"/>
    <lineage>
        <taxon>Bacteria</taxon>
        <taxon>Pseudomonadati</taxon>
        <taxon>Pseudomonadota</taxon>
        <taxon>Gammaproteobacteria</taxon>
        <taxon>Alteromonadales</taxon>
        <taxon>Colwelliaceae</taxon>
        <taxon>Thalassotalea</taxon>
    </lineage>
</organism>